<gene>
    <name evidence="2" type="ORF">CINCED_3A004287</name>
</gene>
<dbReference type="PANTHER" id="PTHR33939:SF1">
    <property type="entry name" value="DUF4371 DOMAIN-CONTAINING PROTEIN"/>
    <property type="match status" value="1"/>
</dbReference>
<accession>A0A5E4MFA1</accession>
<dbReference type="PANTHER" id="PTHR33939">
    <property type="entry name" value="PROTEIN CBG22215"/>
    <property type="match status" value="1"/>
</dbReference>
<organism evidence="2 3">
    <name type="scientific">Cinara cedri</name>
    <dbReference type="NCBI Taxonomy" id="506608"/>
    <lineage>
        <taxon>Eukaryota</taxon>
        <taxon>Metazoa</taxon>
        <taxon>Ecdysozoa</taxon>
        <taxon>Arthropoda</taxon>
        <taxon>Hexapoda</taxon>
        <taxon>Insecta</taxon>
        <taxon>Pterygota</taxon>
        <taxon>Neoptera</taxon>
        <taxon>Paraneoptera</taxon>
        <taxon>Hemiptera</taxon>
        <taxon>Sternorrhyncha</taxon>
        <taxon>Aphidomorpha</taxon>
        <taxon>Aphidoidea</taxon>
        <taxon>Aphididae</taxon>
        <taxon>Lachninae</taxon>
        <taxon>Cinara</taxon>
    </lineage>
</organism>
<dbReference type="InterPro" id="IPR038717">
    <property type="entry name" value="Tc1-like_DDE_dom"/>
</dbReference>
<dbReference type="EMBL" id="CABPRJ010000541">
    <property type="protein sequence ID" value="VVC30819.1"/>
    <property type="molecule type" value="Genomic_DNA"/>
</dbReference>
<dbReference type="GO" id="GO:0003676">
    <property type="term" value="F:nucleic acid binding"/>
    <property type="evidence" value="ECO:0007669"/>
    <property type="project" value="InterPro"/>
</dbReference>
<evidence type="ECO:0000259" key="1">
    <source>
        <dbReference type="Pfam" id="PF13358"/>
    </source>
</evidence>
<reference evidence="2 3" key="1">
    <citation type="submission" date="2019-08" db="EMBL/GenBank/DDBJ databases">
        <authorList>
            <person name="Alioto T."/>
            <person name="Alioto T."/>
            <person name="Gomez Garrido J."/>
        </authorList>
    </citation>
    <scope>NUCLEOTIDE SEQUENCE [LARGE SCALE GENOMIC DNA]</scope>
</reference>
<dbReference type="OrthoDB" id="6615737at2759"/>
<sequence>MAKVYIMYIVKRLKPRFNSYVIDEIAKKVNKTILRLPPYNCELNPIELVWSMVKGYVKANNSTFKPEDVKHLLHTGLDRVKSEDWKSHIDHAKKEEENFWNLDFIFDEHLTRSYTDN</sequence>
<dbReference type="InterPro" id="IPR036397">
    <property type="entry name" value="RNaseH_sf"/>
</dbReference>
<proteinExistence type="predicted"/>
<protein>
    <recommendedName>
        <fullName evidence="1">Tc1-like transposase DDE domain-containing protein</fullName>
    </recommendedName>
</protein>
<dbReference type="Pfam" id="PF13358">
    <property type="entry name" value="DDE_3"/>
    <property type="match status" value="1"/>
</dbReference>
<evidence type="ECO:0000313" key="3">
    <source>
        <dbReference type="Proteomes" id="UP000325440"/>
    </source>
</evidence>
<dbReference type="Proteomes" id="UP000325440">
    <property type="component" value="Unassembled WGS sequence"/>
</dbReference>
<keyword evidence="3" id="KW-1185">Reference proteome</keyword>
<dbReference type="Gene3D" id="3.30.420.10">
    <property type="entry name" value="Ribonuclease H-like superfamily/Ribonuclease H"/>
    <property type="match status" value="1"/>
</dbReference>
<feature type="domain" description="Tc1-like transposase DDE" evidence="1">
    <location>
        <begin position="21"/>
        <end position="62"/>
    </location>
</feature>
<name>A0A5E4MFA1_9HEMI</name>
<dbReference type="AlphaFoldDB" id="A0A5E4MFA1"/>
<evidence type="ECO:0000313" key="2">
    <source>
        <dbReference type="EMBL" id="VVC30819.1"/>
    </source>
</evidence>